<accession>A0A7W8M4U4</accession>
<dbReference type="NCBIfam" id="TIGR01215">
    <property type="entry name" value="minE"/>
    <property type="match status" value="1"/>
</dbReference>
<dbReference type="InterPro" id="IPR005527">
    <property type="entry name" value="MinE"/>
</dbReference>
<evidence type="ECO:0000256" key="1">
    <source>
        <dbReference type="ARBA" id="ARBA00008168"/>
    </source>
</evidence>
<dbReference type="Gene3D" id="3.30.1070.10">
    <property type="entry name" value="Cell division topological specificity factor MinE"/>
    <property type="match status" value="1"/>
</dbReference>
<dbReference type="AlphaFoldDB" id="A0A7W8M4U4"/>
<dbReference type="InterPro" id="IPR036707">
    <property type="entry name" value="MinE_sf"/>
</dbReference>
<sequence length="97" mass="11185">MKFWRFFHRRASGNIARDRLRAVLVSDRACCSPALLENIRNDLLTVLTKYVEVDTEKIDIEIIQAVDTADGVPSLVARIPFRDARPLRLQEKYDKAI</sequence>
<reference evidence="4 5" key="1">
    <citation type="submission" date="2020-08" db="EMBL/GenBank/DDBJ databases">
        <title>Genomic Encyclopedia of Type Strains, Phase IV (KMG-IV): sequencing the most valuable type-strain genomes for metagenomic binning, comparative biology and taxonomic classification.</title>
        <authorList>
            <person name="Goeker M."/>
        </authorList>
    </citation>
    <scope>NUCLEOTIDE SEQUENCE [LARGE SCALE GENOMIC DNA]</scope>
    <source>
        <strain evidence="4 5">DSM 106146</strain>
    </source>
</reference>
<dbReference type="GO" id="GO:0032955">
    <property type="term" value="P:regulation of division septum assembly"/>
    <property type="evidence" value="ECO:0007669"/>
    <property type="project" value="InterPro"/>
</dbReference>
<evidence type="ECO:0000313" key="4">
    <source>
        <dbReference type="EMBL" id="MBB5263666.1"/>
    </source>
</evidence>
<comment type="caution">
    <text evidence="4">The sequence shown here is derived from an EMBL/GenBank/DDBJ whole genome shotgun (WGS) entry which is preliminary data.</text>
</comment>
<gene>
    <name evidence="3" type="primary">minE</name>
    <name evidence="4" type="ORF">HNP82_000764</name>
</gene>
<dbReference type="RefSeq" id="WP_183771680.1">
    <property type="nucleotide sequence ID" value="NZ_CAWVEG010000117.1"/>
</dbReference>
<dbReference type="Pfam" id="PF03776">
    <property type="entry name" value="MinE"/>
    <property type="match status" value="1"/>
</dbReference>
<evidence type="ECO:0000256" key="2">
    <source>
        <dbReference type="ARBA" id="ARBA00025265"/>
    </source>
</evidence>
<dbReference type="EMBL" id="JACHFW010000002">
    <property type="protein sequence ID" value="MBB5263666.1"/>
    <property type="molecule type" value="Genomic_DNA"/>
</dbReference>
<keyword evidence="3 4" id="KW-0132">Cell division</keyword>
<organism evidence="4 5">
    <name type="scientific">Catenibacillus scindens</name>
    <dbReference type="NCBI Taxonomy" id="673271"/>
    <lineage>
        <taxon>Bacteria</taxon>
        <taxon>Bacillati</taxon>
        <taxon>Bacillota</taxon>
        <taxon>Clostridia</taxon>
        <taxon>Lachnospirales</taxon>
        <taxon>Lachnospiraceae</taxon>
        <taxon>Catenibacillus</taxon>
    </lineage>
</organism>
<dbReference type="HAMAP" id="MF_00262">
    <property type="entry name" value="MinE"/>
    <property type="match status" value="1"/>
</dbReference>
<comment type="function">
    <text evidence="2 3">Prevents the cell division inhibition by proteins MinC and MinD at internal division sites while permitting inhibition at polar sites. This ensures cell division at the proper site by restricting the formation of a division septum at the midpoint of the long axis of the cell.</text>
</comment>
<keyword evidence="3" id="KW-0131">Cell cycle</keyword>
<protein>
    <recommendedName>
        <fullName evidence="3">Cell division topological specificity factor</fullName>
    </recommendedName>
</protein>
<proteinExistence type="inferred from homology"/>
<evidence type="ECO:0000256" key="3">
    <source>
        <dbReference type="HAMAP-Rule" id="MF_00262"/>
    </source>
</evidence>
<dbReference type="Proteomes" id="UP000543642">
    <property type="component" value="Unassembled WGS sequence"/>
</dbReference>
<dbReference type="SUPFAM" id="SSF55229">
    <property type="entry name" value="Cell division protein MinE topological specificity domain"/>
    <property type="match status" value="1"/>
</dbReference>
<name>A0A7W8M4U4_9FIRM</name>
<evidence type="ECO:0000313" key="5">
    <source>
        <dbReference type="Proteomes" id="UP000543642"/>
    </source>
</evidence>
<comment type="similarity">
    <text evidence="1 3">Belongs to the MinE family.</text>
</comment>
<dbReference type="GO" id="GO:0051301">
    <property type="term" value="P:cell division"/>
    <property type="evidence" value="ECO:0007669"/>
    <property type="project" value="UniProtKB-KW"/>
</dbReference>
<keyword evidence="5" id="KW-1185">Reference proteome</keyword>